<dbReference type="Pfam" id="PF09302">
    <property type="entry name" value="XLF"/>
    <property type="match status" value="1"/>
</dbReference>
<evidence type="ECO:0000313" key="12">
    <source>
        <dbReference type="Proteomes" id="UP000283841"/>
    </source>
</evidence>
<evidence type="ECO:0000256" key="8">
    <source>
        <dbReference type="SAM" id="MobiDB-lite"/>
    </source>
</evidence>
<feature type="domain" description="XLF-like coiled-coil region" evidence="10">
    <location>
        <begin position="125"/>
        <end position="177"/>
    </location>
</feature>
<dbReference type="EMBL" id="RCNU01000002">
    <property type="protein sequence ID" value="RWQ98497.1"/>
    <property type="molecule type" value="Genomic_DNA"/>
</dbReference>
<feature type="compositionally biased region" description="Basic and acidic residues" evidence="8">
    <location>
        <begin position="309"/>
        <end position="318"/>
    </location>
</feature>
<keyword evidence="12" id="KW-1185">Reference proteome</keyword>
<evidence type="ECO:0000256" key="2">
    <source>
        <dbReference type="ARBA" id="ARBA00022763"/>
    </source>
</evidence>
<comment type="caution">
    <text evidence="11">The sequence shown here is derived from an EMBL/GenBank/DDBJ whole genome shotgun (WGS) entry which is preliminary data.</text>
</comment>
<feature type="region of interest" description="Disordered" evidence="8">
    <location>
        <begin position="261"/>
        <end position="573"/>
    </location>
</feature>
<comment type="similarity">
    <text evidence="6">Belongs to the XRCC4-XLF family. XLF subfamily.</text>
</comment>
<dbReference type="PANTHER" id="PTHR32235:SF1">
    <property type="entry name" value="NON-HOMOLOGOUS END-JOINING FACTOR 1"/>
    <property type="match status" value="1"/>
</dbReference>
<dbReference type="GO" id="GO:0006303">
    <property type="term" value="P:double-strand break repair via nonhomologous end joining"/>
    <property type="evidence" value="ECO:0007669"/>
    <property type="project" value="TreeGrafter"/>
</dbReference>
<dbReference type="CDD" id="cd22285">
    <property type="entry name" value="HD_XLF_N"/>
    <property type="match status" value="1"/>
</dbReference>
<evidence type="ECO:0000256" key="6">
    <source>
        <dbReference type="ARBA" id="ARBA00025747"/>
    </source>
</evidence>
<reference evidence="11 12" key="1">
    <citation type="journal article" date="2018" name="Front. Microbiol.">
        <title>Genomic and genetic insights into a cosmopolitan fungus, Paecilomyces variotii (Eurotiales).</title>
        <authorList>
            <person name="Urquhart A.S."/>
            <person name="Mondo S.J."/>
            <person name="Makela M.R."/>
            <person name="Hane J.K."/>
            <person name="Wiebenga A."/>
            <person name="He G."/>
            <person name="Mihaltcheva S."/>
            <person name="Pangilinan J."/>
            <person name="Lipzen A."/>
            <person name="Barry K."/>
            <person name="de Vries R.P."/>
            <person name="Grigoriev I.V."/>
            <person name="Idnurm A."/>
        </authorList>
    </citation>
    <scope>NUCLEOTIDE SEQUENCE [LARGE SCALE GENOMIC DNA]</scope>
    <source>
        <strain evidence="11 12">CBS 101075</strain>
    </source>
</reference>
<dbReference type="InterPro" id="IPR015381">
    <property type="entry name" value="XLF-like_N"/>
</dbReference>
<comment type="subcellular location">
    <subcellularLocation>
        <location evidence="1">Nucleus</location>
    </subcellularLocation>
</comment>
<keyword evidence="3" id="KW-0238">DNA-binding</keyword>
<proteinExistence type="inferred from homology"/>
<accession>A0A443I360</accession>
<dbReference type="Pfam" id="PF21928">
    <property type="entry name" value="XLF_CC"/>
    <property type="match status" value="1"/>
</dbReference>
<evidence type="ECO:0000256" key="3">
    <source>
        <dbReference type="ARBA" id="ARBA00023125"/>
    </source>
</evidence>
<dbReference type="AlphaFoldDB" id="A0A443I360"/>
<feature type="compositionally biased region" description="Polar residues" evidence="8">
    <location>
        <begin position="319"/>
        <end position="336"/>
    </location>
</feature>
<protein>
    <recommendedName>
        <fullName evidence="7">Non-homologous end-joining factor 1</fullName>
    </recommendedName>
</protein>
<dbReference type="GO" id="GO:0045027">
    <property type="term" value="F:DNA end binding"/>
    <property type="evidence" value="ECO:0007669"/>
    <property type="project" value="TreeGrafter"/>
</dbReference>
<dbReference type="InterPro" id="IPR052287">
    <property type="entry name" value="NHEJ_factor"/>
</dbReference>
<evidence type="ECO:0000313" key="11">
    <source>
        <dbReference type="EMBL" id="RWQ98497.1"/>
    </source>
</evidence>
<keyword evidence="2" id="KW-0227">DNA damage</keyword>
<dbReference type="RefSeq" id="XP_028488142.1">
    <property type="nucleotide sequence ID" value="XM_028625790.1"/>
</dbReference>
<evidence type="ECO:0000259" key="10">
    <source>
        <dbReference type="Pfam" id="PF21928"/>
    </source>
</evidence>
<dbReference type="GeneID" id="39595067"/>
<keyword evidence="4" id="KW-0234">DNA repair</keyword>
<feature type="compositionally biased region" description="Polar residues" evidence="8">
    <location>
        <begin position="447"/>
        <end position="463"/>
    </location>
</feature>
<dbReference type="InterPro" id="IPR053829">
    <property type="entry name" value="XLF-like_CC"/>
</dbReference>
<keyword evidence="5" id="KW-0539">Nucleus</keyword>
<dbReference type="PANTHER" id="PTHR32235">
    <property type="entry name" value="NON-HOMOLOGOUS END-JOINING FACTOR 1"/>
    <property type="match status" value="1"/>
</dbReference>
<name>A0A443I360_BYSSP</name>
<dbReference type="Gene3D" id="2.170.210.10">
    <property type="entry name" value="DNA double-strand break repair and VJ recombination XRCC4, N-terminal"/>
    <property type="match status" value="1"/>
</dbReference>
<evidence type="ECO:0000256" key="5">
    <source>
        <dbReference type="ARBA" id="ARBA00023242"/>
    </source>
</evidence>
<dbReference type="VEuPathDB" id="FungiDB:C8Q69DRAFT_173393"/>
<feature type="domain" description="XLF-like N-terminal" evidence="9">
    <location>
        <begin position="5"/>
        <end position="122"/>
    </location>
</feature>
<dbReference type="InterPro" id="IPR038051">
    <property type="entry name" value="XRCC4-like_N_sf"/>
</dbReference>
<evidence type="ECO:0000259" key="9">
    <source>
        <dbReference type="Pfam" id="PF09302"/>
    </source>
</evidence>
<organism evidence="11 12">
    <name type="scientific">Byssochlamys spectabilis</name>
    <name type="common">Paecilomyces variotii</name>
    <dbReference type="NCBI Taxonomy" id="264951"/>
    <lineage>
        <taxon>Eukaryota</taxon>
        <taxon>Fungi</taxon>
        <taxon>Dikarya</taxon>
        <taxon>Ascomycota</taxon>
        <taxon>Pezizomycotina</taxon>
        <taxon>Eurotiomycetes</taxon>
        <taxon>Eurotiomycetidae</taxon>
        <taxon>Eurotiales</taxon>
        <taxon>Thermoascaceae</taxon>
        <taxon>Paecilomyces</taxon>
    </lineage>
</organism>
<dbReference type="Proteomes" id="UP000283841">
    <property type="component" value="Unassembled WGS sequence"/>
</dbReference>
<evidence type="ECO:0000256" key="4">
    <source>
        <dbReference type="ARBA" id="ARBA00023204"/>
    </source>
</evidence>
<evidence type="ECO:0000256" key="7">
    <source>
        <dbReference type="ARBA" id="ARBA00044529"/>
    </source>
</evidence>
<evidence type="ECO:0000256" key="1">
    <source>
        <dbReference type="ARBA" id="ARBA00004123"/>
    </source>
</evidence>
<feature type="compositionally biased region" description="Acidic residues" evidence="8">
    <location>
        <begin position="385"/>
        <end position="400"/>
    </location>
</feature>
<feature type="compositionally biased region" description="Basic and acidic residues" evidence="8">
    <location>
        <begin position="533"/>
        <end position="563"/>
    </location>
</feature>
<sequence length="573" mass="62647">MPQNWQKLPLPAKDNLPPLLFKYISSSQGYEIFLTDLTYIWTERLNRKQVIQRAEEGETSVDPSEDAEQFKVLLQKVEDALCGAEGSSLTLKTGAKSNSLELITETKLPAPLHALQWTLYMTRGPQRSLTRELLLPLLREEANRERQQRSLLDHLKEKDWVIGKIFDKIESSGLDLSTVFPGTAGLRAGKRGTTRAQAEKLIRGVAPFDEHGWKNEVSKGNVDAELAPKLVKELSDTTGSLDLKSLDLALDTWWEDVNVGSRAPESRGEKKKTSKADTAPLKKGKETKHDENSDDEFQRQATPPHLKRAKEDPQERPISRSNALSKSPTVSPSLSPEKTVLKPKHKGLGVIGGPKPAKREPPPRPPSSTASEVSEPVHRSPVPEPDLDQETASEDEEDAEPQPSLKPQRAEEAQAPKPRPRGLGVIGGKKAAKASTPPSPPPERSQNRAPSATTDVGSASPSPQKLKPRGKLGMIGGGARNKTIPSRPAHDVPASSAESTASEAEDDLNRVSAAPKAGALSRSSSPAAPPAVKQEKEPQRELTAQEKADKKREQLKRELEAKSKAPVKKKRKF</sequence>
<gene>
    <name evidence="11" type="ORF">C8Q69DRAFT_173393</name>
</gene>
<dbReference type="GO" id="GO:0032807">
    <property type="term" value="C:DNA ligase IV complex"/>
    <property type="evidence" value="ECO:0007669"/>
    <property type="project" value="TreeGrafter"/>
</dbReference>
<dbReference type="STRING" id="264951.A0A443I360"/>